<dbReference type="InterPro" id="IPR004099">
    <property type="entry name" value="Pyr_nucl-diS_OxRdtase_dimer"/>
</dbReference>
<dbReference type="SUPFAM" id="SSF51905">
    <property type="entry name" value="FAD/NAD(P)-binding domain"/>
    <property type="match status" value="1"/>
</dbReference>
<dbReference type="Proteomes" id="UP001212170">
    <property type="component" value="Unassembled WGS sequence"/>
</dbReference>
<organism evidence="12 13">
    <name type="scientific">Flavobacterium azizsancarii</name>
    <dbReference type="NCBI Taxonomy" id="2961580"/>
    <lineage>
        <taxon>Bacteria</taxon>
        <taxon>Pseudomonadati</taxon>
        <taxon>Bacteroidota</taxon>
        <taxon>Flavobacteriia</taxon>
        <taxon>Flavobacteriales</taxon>
        <taxon>Flavobacteriaceae</taxon>
        <taxon>Flavobacterium</taxon>
    </lineage>
</organism>
<dbReference type="PRINTS" id="PR00411">
    <property type="entry name" value="PNDRDTASEI"/>
</dbReference>
<protein>
    <submittedName>
        <fullName evidence="12">Mercuric reductase</fullName>
    </submittedName>
</protein>
<evidence type="ECO:0000256" key="9">
    <source>
        <dbReference type="RuleBase" id="RU003691"/>
    </source>
</evidence>
<dbReference type="Pfam" id="PF02852">
    <property type="entry name" value="Pyr_redox_dim"/>
    <property type="match status" value="1"/>
</dbReference>
<evidence type="ECO:0000313" key="13">
    <source>
        <dbReference type="Proteomes" id="UP001212170"/>
    </source>
</evidence>
<accession>A0ABT4WEE9</accession>
<gene>
    <name evidence="12" type="ORF">NJT12_14585</name>
</gene>
<evidence type="ECO:0000256" key="5">
    <source>
        <dbReference type="ARBA" id="ARBA00022857"/>
    </source>
</evidence>
<proteinExistence type="inferred from homology"/>
<keyword evidence="8 9" id="KW-0676">Redox-active center</keyword>
<keyword evidence="7" id="KW-1015">Disulfide bond</keyword>
<dbReference type="Gene3D" id="3.30.390.30">
    <property type="match status" value="1"/>
</dbReference>
<keyword evidence="13" id="KW-1185">Reference proteome</keyword>
<comment type="cofactor">
    <cofactor evidence="1">
        <name>FAD</name>
        <dbReference type="ChEBI" id="CHEBI:57692"/>
    </cofactor>
</comment>
<evidence type="ECO:0000259" key="10">
    <source>
        <dbReference type="Pfam" id="PF02852"/>
    </source>
</evidence>
<dbReference type="PANTHER" id="PTHR43014">
    <property type="entry name" value="MERCURIC REDUCTASE"/>
    <property type="match status" value="1"/>
</dbReference>
<evidence type="ECO:0000256" key="2">
    <source>
        <dbReference type="ARBA" id="ARBA00007532"/>
    </source>
</evidence>
<dbReference type="Pfam" id="PF07992">
    <property type="entry name" value="Pyr_redox_2"/>
    <property type="match status" value="1"/>
</dbReference>
<dbReference type="EMBL" id="JAMZNK010000024">
    <property type="protein sequence ID" value="MDA6070842.1"/>
    <property type="molecule type" value="Genomic_DNA"/>
</dbReference>
<feature type="domain" description="FAD/NAD(P)-binding" evidence="11">
    <location>
        <begin position="4"/>
        <end position="311"/>
    </location>
</feature>
<evidence type="ECO:0000256" key="4">
    <source>
        <dbReference type="ARBA" id="ARBA00022827"/>
    </source>
</evidence>
<evidence type="ECO:0000256" key="3">
    <source>
        <dbReference type="ARBA" id="ARBA00022630"/>
    </source>
</evidence>
<keyword evidence="3 9" id="KW-0285">Flavoprotein</keyword>
<reference evidence="12 13" key="1">
    <citation type="journal article" date="2023" name="Chemosphere">
        <title>Whole genome analysis of Flavobacterium aziz-sancarii sp. nov., isolated from Ardley Island (Antarctica), revealed a rich resistome and bioremediation potential.</title>
        <authorList>
            <person name="Otur C."/>
            <person name="Okay S."/>
            <person name="Kurt-Kizildogan A."/>
        </authorList>
    </citation>
    <scope>NUCLEOTIDE SEQUENCE [LARGE SCALE GENOMIC DNA]</scope>
    <source>
        <strain evidence="12 13">AC</strain>
    </source>
</reference>
<feature type="domain" description="Pyridine nucleotide-disulphide oxidoreductase dimerisation" evidence="10">
    <location>
        <begin position="340"/>
        <end position="444"/>
    </location>
</feature>
<dbReference type="Gene3D" id="3.50.50.60">
    <property type="entry name" value="FAD/NAD(P)-binding domain"/>
    <property type="match status" value="2"/>
</dbReference>
<name>A0ABT4WEE9_9FLAO</name>
<evidence type="ECO:0000256" key="1">
    <source>
        <dbReference type="ARBA" id="ARBA00001974"/>
    </source>
</evidence>
<dbReference type="InterPro" id="IPR012999">
    <property type="entry name" value="Pyr_OxRdtase_I_AS"/>
</dbReference>
<dbReference type="PANTHER" id="PTHR43014:SF2">
    <property type="entry name" value="MERCURIC REDUCTASE"/>
    <property type="match status" value="1"/>
</dbReference>
<keyword evidence="6 9" id="KW-0560">Oxidoreductase</keyword>
<evidence type="ECO:0000313" key="12">
    <source>
        <dbReference type="EMBL" id="MDA6070842.1"/>
    </source>
</evidence>
<dbReference type="InterPro" id="IPR023753">
    <property type="entry name" value="FAD/NAD-binding_dom"/>
</dbReference>
<keyword evidence="4 9" id="KW-0274">FAD</keyword>
<dbReference type="PROSITE" id="PS00076">
    <property type="entry name" value="PYRIDINE_REDOX_1"/>
    <property type="match status" value="1"/>
</dbReference>
<comment type="caution">
    <text evidence="12">The sequence shown here is derived from an EMBL/GenBank/DDBJ whole genome shotgun (WGS) entry which is preliminary data.</text>
</comment>
<evidence type="ECO:0000256" key="7">
    <source>
        <dbReference type="ARBA" id="ARBA00023157"/>
    </source>
</evidence>
<comment type="similarity">
    <text evidence="2 9">Belongs to the class-I pyridine nucleotide-disulfide oxidoreductase family.</text>
</comment>
<evidence type="ECO:0000259" key="11">
    <source>
        <dbReference type="Pfam" id="PF07992"/>
    </source>
</evidence>
<dbReference type="InterPro" id="IPR001100">
    <property type="entry name" value="Pyr_nuc-diS_OxRdtase"/>
</dbReference>
<dbReference type="InterPro" id="IPR036188">
    <property type="entry name" value="FAD/NAD-bd_sf"/>
</dbReference>
<keyword evidence="5" id="KW-0521">NADP</keyword>
<dbReference type="InterPro" id="IPR016156">
    <property type="entry name" value="FAD/NAD-linked_Rdtase_dimer_sf"/>
</dbReference>
<sequence length="453" mass="50472">MKKFDYIIIGSGQAGIPLAFSLSKEGTVAIIEKSFLGGTCVNNGCIPTKAYVASARRVWDAFHGDDLGVEIPKGTKANLRKIKARKDELVNESRSNIERAIKRDEKISLYNGEAHFLSNYEVKVGDTILTAKKIFINVGARAVVPKEYQEVPFYTNENILEIEDIPKHLIIIGGSYIGLEFAQIFRRFGSEVTIIERNKQLINREDKTVTDVVAEIMKAEGVDIVFNAKDISVKENNKEGITLNTDIKVIKGSHLLLAIGRAPNTDTLQLEHTTIKLDDKKYIKVNNYCQTNVEGIFAIGDCNGEGAFTHTSYNDFQIVESFLFKKKERKISDRITTYGLFIDPPLGRIGMTKKEALEKGHEILVGYRPMTKVNRAKEKAETLGFMEAVIDAKTNLFLGACVLGVGGDEIINGITNLMYAKKPYTVLRDSIHIHPTVSELIPTMLEDLKPIAK</sequence>
<evidence type="ECO:0000256" key="6">
    <source>
        <dbReference type="ARBA" id="ARBA00023002"/>
    </source>
</evidence>
<dbReference type="PRINTS" id="PR00368">
    <property type="entry name" value="FADPNR"/>
</dbReference>
<evidence type="ECO:0000256" key="8">
    <source>
        <dbReference type="ARBA" id="ARBA00023284"/>
    </source>
</evidence>
<dbReference type="PIRSF" id="PIRSF000350">
    <property type="entry name" value="Mercury_reductase_MerA"/>
    <property type="match status" value="1"/>
</dbReference>
<dbReference type="SUPFAM" id="SSF55424">
    <property type="entry name" value="FAD/NAD-linked reductases, dimerisation (C-terminal) domain"/>
    <property type="match status" value="1"/>
</dbReference>
<dbReference type="RefSeq" id="WP_271336654.1">
    <property type="nucleotide sequence ID" value="NZ_JAMZNK010000024.1"/>
</dbReference>